<evidence type="ECO:0000256" key="1">
    <source>
        <dbReference type="SAM" id="SignalP"/>
    </source>
</evidence>
<dbReference type="RefSeq" id="WP_153663845.1">
    <property type="nucleotide sequence ID" value="NZ_JAAIKR010000005.1"/>
</dbReference>
<gene>
    <name evidence="2" type="ORF">G3R48_07095</name>
</gene>
<keyword evidence="3" id="KW-1185">Reference proteome</keyword>
<organism evidence="2 3">
    <name type="scientific">Shewanella intestini</name>
    <dbReference type="NCBI Taxonomy" id="2017544"/>
    <lineage>
        <taxon>Bacteria</taxon>
        <taxon>Pseudomonadati</taxon>
        <taxon>Pseudomonadota</taxon>
        <taxon>Gammaproteobacteria</taxon>
        <taxon>Alteromonadales</taxon>
        <taxon>Shewanellaceae</taxon>
        <taxon>Shewanella</taxon>
    </lineage>
</organism>
<feature type="chain" id="PRO_5047369098" description="Outer membrane beta-barrel protein" evidence="1">
    <location>
        <begin position="21"/>
        <end position="297"/>
    </location>
</feature>
<keyword evidence="1" id="KW-0732">Signal</keyword>
<protein>
    <recommendedName>
        <fullName evidence="4">Outer membrane beta-barrel protein</fullName>
    </recommendedName>
</protein>
<evidence type="ECO:0000313" key="2">
    <source>
        <dbReference type="EMBL" id="MBR9727750.1"/>
    </source>
</evidence>
<evidence type="ECO:0008006" key="4">
    <source>
        <dbReference type="Google" id="ProtNLM"/>
    </source>
</evidence>
<dbReference type="SUPFAM" id="SSF56935">
    <property type="entry name" value="Porins"/>
    <property type="match status" value="1"/>
</dbReference>
<feature type="signal peptide" evidence="1">
    <location>
        <begin position="1"/>
        <end position="20"/>
    </location>
</feature>
<reference evidence="2 3" key="1">
    <citation type="submission" date="2020-02" db="EMBL/GenBank/DDBJ databases">
        <title>Shewanella WXL01 sp. nov., a marine bacterium isolated from green algae in Luhuitou Fringing Reef (Northern South China Sea).</title>
        <authorList>
            <person name="Wang X."/>
        </authorList>
    </citation>
    <scope>NUCLEOTIDE SEQUENCE [LARGE SCALE GENOMIC DNA]</scope>
    <source>
        <strain evidence="2 3">MCCC 1A01895</strain>
    </source>
</reference>
<dbReference type="Proteomes" id="UP000811844">
    <property type="component" value="Unassembled WGS sequence"/>
</dbReference>
<accession>A0ABS5I2W9</accession>
<evidence type="ECO:0000313" key="3">
    <source>
        <dbReference type="Proteomes" id="UP000811844"/>
    </source>
</evidence>
<dbReference type="EMBL" id="JAAIKR010000005">
    <property type="protein sequence ID" value="MBR9727750.1"/>
    <property type="molecule type" value="Genomic_DNA"/>
</dbReference>
<proteinExistence type="predicted"/>
<sequence>MLKAVITFLSLCLLSTCVQAGTTAKDKFTIKVGAFYANSDSYMNVTDPTNGGIYPLDFEDDLLLDEEQFLPFFEFSWHFNDRHHVYADWKSLHRTADTPYIENSWVFTNPNDDKTYIVETGAQLKTTLDIDIMRIGYGYDIIQDDDFTVGVSIGLHTMFIKTAFEGTIGLCGQELMASSACTDIVATPQVIDESITAPLPDFGVYGSFEFFTDWTLAAHAQYFAISYDDVEGALIDIRASVEAMICENWYLTLGYNYYEVDVDYAQKVAYDTNDFHIADYNLNYSFTGPMFSLMYEF</sequence>
<name>A0ABS5I2W9_9GAMM</name>
<comment type="caution">
    <text evidence="2">The sequence shown here is derived from an EMBL/GenBank/DDBJ whole genome shotgun (WGS) entry which is preliminary data.</text>
</comment>